<proteinExistence type="predicted"/>
<dbReference type="EMBL" id="OZ075137">
    <property type="protein sequence ID" value="CAL5008730.1"/>
    <property type="molecule type" value="Genomic_DNA"/>
</dbReference>
<organism evidence="2 3">
    <name type="scientific">Urochloa decumbens</name>
    <dbReference type="NCBI Taxonomy" id="240449"/>
    <lineage>
        <taxon>Eukaryota</taxon>
        <taxon>Viridiplantae</taxon>
        <taxon>Streptophyta</taxon>
        <taxon>Embryophyta</taxon>
        <taxon>Tracheophyta</taxon>
        <taxon>Spermatophyta</taxon>
        <taxon>Magnoliopsida</taxon>
        <taxon>Liliopsida</taxon>
        <taxon>Poales</taxon>
        <taxon>Poaceae</taxon>
        <taxon>PACMAD clade</taxon>
        <taxon>Panicoideae</taxon>
        <taxon>Panicodae</taxon>
        <taxon>Paniceae</taxon>
        <taxon>Melinidinae</taxon>
        <taxon>Urochloa</taxon>
    </lineage>
</organism>
<feature type="compositionally biased region" description="Low complexity" evidence="1">
    <location>
        <begin position="262"/>
        <end position="277"/>
    </location>
</feature>
<feature type="compositionally biased region" description="Low complexity" evidence="1">
    <location>
        <begin position="182"/>
        <end position="191"/>
    </location>
</feature>
<reference evidence="3" key="1">
    <citation type="submission" date="2024-06" db="EMBL/GenBank/DDBJ databases">
        <authorList>
            <person name="Ryan C."/>
        </authorList>
    </citation>
    <scope>NUCLEOTIDE SEQUENCE [LARGE SCALE GENOMIC DNA]</scope>
</reference>
<keyword evidence="3" id="KW-1185">Reference proteome</keyword>
<evidence type="ECO:0000313" key="3">
    <source>
        <dbReference type="Proteomes" id="UP001497457"/>
    </source>
</evidence>
<dbReference type="AlphaFoldDB" id="A0ABC9C149"/>
<feature type="compositionally biased region" description="Polar residues" evidence="1">
    <location>
        <begin position="664"/>
        <end position="685"/>
    </location>
</feature>
<dbReference type="PANTHER" id="PTHR33087">
    <property type="entry name" value="OS07G0539200 PROTEIN"/>
    <property type="match status" value="1"/>
</dbReference>
<feature type="compositionally biased region" description="Acidic residues" evidence="1">
    <location>
        <begin position="109"/>
        <end position="118"/>
    </location>
</feature>
<sequence length="1008" mass="106044">MSAPRPSPSAPPATAGRPAPLSTSSPSPSPATATAPAPTKPCPASPRRSSPTKAAGSSPAESPTRSAAARTDEASTGGPAGNPLSPAARPFYLGESSSGRPKMVRWSDADEEALDLVDYELSPSPSPRPSYLEVARGSSPAAAEIPPAVGVEAAGPATDPPRRSRRRRPSRRARKRRPAPARPASALPASAGRVAPPPEATQRRRPRIDEDGFQEAMSRSTRRRLRQAELAESRAPRITRGRAIPPELADRDCWMPRAPPLAGAHRSSPAAAAHAPGGNRRLLRTDGPPTPEASLAPSRTPSPSTDRGQSSAPGGSRTVAGRQRFARTNGATTPPGSEAPSSTPSPPDSPPFCHYSAADSTGSRRAAEAEPERCYVDRSPAMEEEEARLRFAIIAQVGNASREFSPADVSAALAEATGLNVDCYPAVPSYPDSYLIVCSTQAARDRALSASPAPLAATFLSLRPWTRLVRANSTVLYHKVGIEMDGIPEHAWDLDTASKLLARHAWIERLDPATATKSDMSTFKLTAWTADPLAIPGSKTLCIAEPELRVTYSDDDMQRIFGNLEPYLRQKRILRYPVHIHLRSIADYRSRTPSTSSSSPSEDGDSGPDGNPRRSYGHRTGTGPRLTGFPRREIRDADTAGAAADGAGGGTTIGGSRGAREDPSQQQPVGDQSKAATTLPTSVTAADQARGPPENSKSRCATSTGGVGATTVSTTAHHEGAEQEAATEAVASVMGTTSVVEDLAATCVIHAWATQTPVAFDPMLIEAEAKGPAQAPKADSIAPTSQCCPALSRTAPVCPPAAEACTPPGDPPAAPANAIETVTHATAPTTGVVDDPAGPTATVLATPIHCKDNNENHEMDQDGWMGLQGTESPDGPESPPGFSRAARLADDKLLQFTSQVQSKIRSPLAPRPAKTKRAAPSTCTRDSLPKRSLRLASHPLANVQSSKRAEVVLMRRFDMIPEATTPNTEGRKAYEKLYRTGVQGEHFDAMDDLLPALRNVSPLVGMQA</sequence>
<feature type="compositionally biased region" description="Low complexity" evidence="1">
    <location>
        <begin position="332"/>
        <end position="342"/>
    </location>
</feature>
<feature type="compositionally biased region" description="Low complexity" evidence="1">
    <location>
        <begin position="12"/>
        <end position="37"/>
    </location>
</feature>
<dbReference type="PANTHER" id="PTHR33087:SF31">
    <property type="entry name" value="OS06G0482850 PROTEIN"/>
    <property type="match status" value="1"/>
</dbReference>
<feature type="compositionally biased region" description="Low complexity" evidence="1">
    <location>
        <begin position="146"/>
        <end position="157"/>
    </location>
</feature>
<dbReference type="InterPro" id="IPR053253">
    <property type="entry name" value="Sex_diff_modulator"/>
</dbReference>
<feature type="compositionally biased region" description="Gly residues" evidence="1">
    <location>
        <begin position="646"/>
        <end position="657"/>
    </location>
</feature>
<dbReference type="Proteomes" id="UP001497457">
    <property type="component" value="Chromosome 27b"/>
</dbReference>
<protein>
    <submittedName>
        <fullName evidence="2">Uncharacterized protein</fullName>
    </submittedName>
</protein>
<feature type="compositionally biased region" description="Basic and acidic residues" evidence="1">
    <location>
        <begin position="226"/>
        <end position="235"/>
    </location>
</feature>
<feature type="compositionally biased region" description="Polar residues" evidence="1">
    <location>
        <begin position="297"/>
        <end position="313"/>
    </location>
</feature>
<feature type="compositionally biased region" description="Pro residues" evidence="1">
    <location>
        <begin position="1"/>
        <end position="11"/>
    </location>
</feature>
<reference evidence="2 3" key="2">
    <citation type="submission" date="2024-10" db="EMBL/GenBank/DDBJ databases">
        <authorList>
            <person name="Ryan C."/>
        </authorList>
    </citation>
    <scope>NUCLEOTIDE SEQUENCE [LARGE SCALE GENOMIC DNA]</scope>
</reference>
<feature type="compositionally biased region" description="Low complexity" evidence="1">
    <location>
        <begin position="591"/>
        <end position="601"/>
    </location>
</feature>
<gene>
    <name evidence="2" type="ORF">URODEC1_LOCUS69152</name>
</gene>
<feature type="region of interest" description="Disordered" evidence="1">
    <location>
        <begin position="901"/>
        <end position="925"/>
    </location>
</feature>
<evidence type="ECO:0000256" key="1">
    <source>
        <dbReference type="SAM" id="MobiDB-lite"/>
    </source>
</evidence>
<feature type="region of interest" description="Disordered" evidence="1">
    <location>
        <begin position="1"/>
        <end position="372"/>
    </location>
</feature>
<feature type="compositionally biased region" description="Basic residues" evidence="1">
    <location>
        <begin position="163"/>
        <end position="179"/>
    </location>
</feature>
<feature type="compositionally biased region" description="Low complexity" evidence="1">
    <location>
        <begin position="701"/>
        <end position="711"/>
    </location>
</feature>
<evidence type="ECO:0000313" key="2">
    <source>
        <dbReference type="EMBL" id="CAL5008730.1"/>
    </source>
</evidence>
<name>A0ABC9C149_9POAL</name>
<accession>A0ABC9C149</accession>
<feature type="region of interest" description="Disordered" evidence="1">
    <location>
        <begin position="589"/>
        <end position="711"/>
    </location>
</feature>